<accession>A0A5J4Q144</accession>
<reference evidence="1" key="1">
    <citation type="submission" date="2019-03" db="EMBL/GenBank/DDBJ databases">
        <title>Single cell metagenomics reveals metabolic interactions within the superorganism composed of flagellate Streblomastix strix and complex community of Bacteroidetes bacteria on its surface.</title>
        <authorList>
            <person name="Treitli S.C."/>
            <person name="Kolisko M."/>
            <person name="Husnik F."/>
            <person name="Keeling P."/>
            <person name="Hampl V."/>
        </authorList>
    </citation>
    <scope>NUCLEOTIDE SEQUENCE</scope>
    <source>
        <strain evidence="1">STM</strain>
    </source>
</reference>
<organism evidence="1">
    <name type="scientific">termite gut metagenome</name>
    <dbReference type="NCBI Taxonomy" id="433724"/>
    <lineage>
        <taxon>unclassified sequences</taxon>
        <taxon>metagenomes</taxon>
        <taxon>organismal metagenomes</taxon>
    </lineage>
</organism>
<dbReference type="AlphaFoldDB" id="A0A5J4Q144"/>
<dbReference type="EMBL" id="SNRY01005194">
    <property type="protein sequence ID" value="KAA6315596.1"/>
    <property type="molecule type" value="Genomic_DNA"/>
</dbReference>
<proteinExistence type="predicted"/>
<sequence length="191" mass="22853">MHFICNLVDGLHSFPRTATYCNPTDIVWMTWIEEDEVANIFYDYSSGSEKELIHTITKVVQNGIEGKDYLKLPSKKIRELMGCYEFLDGELKNSTGNTIAFNHKISDSVFSENQELVLVDTDILEWILERERYEIVWFVDLFRGKNSLNENLDKGFYIQKTRKYFIWRNNNQKEIIKFWDEYYSNRRDKDK</sequence>
<comment type="caution">
    <text evidence="1">The sequence shown here is derived from an EMBL/GenBank/DDBJ whole genome shotgun (WGS) entry which is preliminary data.</text>
</comment>
<gene>
    <name evidence="1" type="ORF">EZS27_033970</name>
</gene>
<protein>
    <submittedName>
        <fullName evidence="1">Uncharacterized protein</fullName>
    </submittedName>
</protein>
<name>A0A5J4Q144_9ZZZZ</name>
<evidence type="ECO:0000313" key="1">
    <source>
        <dbReference type="EMBL" id="KAA6315596.1"/>
    </source>
</evidence>